<dbReference type="CDD" id="cd16118">
    <property type="entry name" value="UBX2_UBXN9"/>
    <property type="match status" value="1"/>
</dbReference>
<evidence type="ECO:0000313" key="2">
    <source>
        <dbReference type="EMBL" id="CAA7401999.1"/>
    </source>
</evidence>
<feature type="domain" description="UBX" evidence="1">
    <location>
        <begin position="55"/>
        <end position="131"/>
    </location>
</feature>
<gene>
    <name evidence="2" type="ORF">SI8410_09012677</name>
</gene>
<dbReference type="PANTHER" id="PTHR47557:SF2">
    <property type="entry name" value="PLANT UBX DOMAIN-CONTAINING PROTEIN 1"/>
    <property type="match status" value="1"/>
</dbReference>
<dbReference type="EMBL" id="LR746272">
    <property type="protein sequence ID" value="CAA7401999.1"/>
    <property type="molecule type" value="Genomic_DNA"/>
</dbReference>
<accession>A0A7I8KW22</accession>
<reference evidence="2" key="1">
    <citation type="submission" date="2020-02" db="EMBL/GenBank/DDBJ databases">
        <authorList>
            <person name="Scholz U."/>
            <person name="Mascher M."/>
            <person name="Fiebig A."/>
        </authorList>
    </citation>
    <scope>NUCLEOTIDE SEQUENCE</scope>
</reference>
<dbReference type="SUPFAM" id="SSF54236">
    <property type="entry name" value="Ubiquitin-like"/>
    <property type="match status" value="1"/>
</dbReference>
<protein>
    <recommendedName>
        <fullName evidence="1">UBX domain-containing protein</fullName>
    </recommendedName>
</protein>
<dbReference type="PANTHER" id="PTHR47557">
    <property type="entry name" value="PLANT UBX DOMAIN-CONTAINING PROTEIN 1"/>
    <property type="match status" value="1"/>
</dbReference>
<organism evidence="2 3">
    <name type="scientific">Spirodela intermedia</name>
    <name type="common">Intermediate duckweed</name>
    <dbReference type="NCBI Taxonomy" id="51605"/>
    <lineage>
        <taxon>Eukaryota</taxon>
        <taxon>Viridiplantae</taxon>
        <taxon>Streptophyta</taxon>
        <taxon>Embryophyta</taxon>
        <taxon>Tracheophyta</taxon>
        <taxon>Spermatophyta</taxon>
        <taxon>Magnoliopsida</taxon>
        <taxon>Liliopsida</taxon>
        <taxon>Araceae</taxon>
        <taxon>Lemnoideae</taxon>
        <taxon>Spirodela</taxon>
    </lineage>
</organism>
<dbReference type="AlphaFoldDB" id="A0A7I8KW22"/>
<evidence type="ECO:0000313" key="3">
    <source>
        <dbReference type="Proteomes" id="UP000663760"/>
    </source>
</evidence>
<dbReference type="Gene3D" id="3.10.20.90">
    <property type="entry name" value="Phosphatidylinositol 3-kinase Catalytic Subunit, Chain A, domain 1"/>
    <property type="match status" value="1"/>
</dbReference>
<dbReference type="InterPro" id="IPR044232">
    <property type="entry name" value="PUX1"/>
</dbReference>
<keyword evidence="3" id="KW-1185">Reference proteome</keyword>
<dbReference type="OrthoDB" id="440781at2759"/>
<dbReference type="InterPro" id="IPR029071">
    <property type="entry name" value="Ubiquitin-like_domsf"/>
</dbReference>
<proteinExistence type="predicted"/>
<dbReference type="InterPro" id="IPR001012">
    <property type="entry name" value="UBX_dom"/>
</dbReference>
<dbReference type="GO" id="GO:0051117">
    <property type="term" value="F:ATPase binding"/>
    <property type="evidence" value="ECO:0007669"/>
    <property type="project" value="InterPro"/>
</dbReference>
<sequence length="163" mass="17139">MAVGLPAKRRKLSEGTAAAAAAATAGLAAALGRKVRVYRSSMVASARAVVASRTAGTGSAVIRVVFPDHYVLEAKFGRSEAVQGLVDLLRRAVSPWAAPFYIYTAPPKEKVEDLAADFSSAGFIPGAVLYFACEGPAAGDRWPFYLREEVCSMEGLDVDAEGL</sequence>
<dbReference type="GO" id="GO:0032984">
    <property type="term" value="P:protein-containing complex disassembly"/>
    <property type="evidence" value="ECO:0007669"/>
    <property type="project" value="InterPro"/>
</dbReference>
<evidence type="ECO:0000259" key="1">
    <source>
        <dbReference type="PROSITE" id="PS50033"/>
    </source>
</evidence>
<dbReference type="Proteomes" id="UP000663760">
    <property type="component" value="Chromosome 9"/>
</dbReference>
<dbReference type="PROSITE" id="PS50033">
    <property type="entry name" value="UBX"/>
    <property type="match status" value="1"/>
</dbReference>
<name>A0A7I8KW22_SPIIN</name>